<feature type="compositionally biased region" description="Basic and acidic residues" evidence="2">
    <location>
        <begin position="825"/>
        <end position="850"/>
    </location>
</feature>
<dbReference type="EMBL" id="WUAV01000006">
    <property type="protein sequence ID" value="KAF1748435.1"/>
    <property type="molecule type" value="Genomic_DNA"/>
</dbReference>
<feature type="region of interest" description="Disordered" evidence="2">
    <location>
        <begin position="825"/>
        <end position="874"/>
    </location>
</feature>
<comment type="caution">
    <text evidence="3">The sequence shown here is derived from an EMBL/GenBank/DDBJ whole genome shotgun (WGS) entry which is preliminary data.</text>
</comment>
<keyword evidence="1" id="KW-0175">Coiled coil</keyword>
<feature type="region of interest" description="Disordered" evidence="2">
    <location>
        <begin position="706"/>
        <end position="780"/>
    </location>
</feature>
<dbReference type="GeneID" id="9826117"/>
<reference evidence="3 4" key="1">
    <citation type="submission" date="2019-12" db="EMBL/GenBank/DDBJ databases">
        <title>Chromosome-level assembly of the Caenorhabditis remanei genome.</title>
        <authorList>
            <person name="Teterina A.A."/>
            <person name="Willis J.H."/>
            <person name="Phillips P.C."/>
        </authorList>
    </citation>
    <scope>NUCLEOTIDE SEQUENCE [LARGE SCALE GENOMIC DNA]</scope>
    <source>
        <strain evidence="3 4">PX506</strain>
        <tissue evidence="3">Whole organism</tissue>
    </source>
</reference>
<accession>A0A6A5G1A0</accession>
<feature type="compositionally biased region" description="Acidic residues" evidence="2">
    <location>
        <begin position="760"/>
        <end position="769"/>
    </location>
</feature>
<proteinExistence type="predicted"/>
<feature type="region of interest" description="Disordered" evidence="2">
    <location>
        <begin position="983"/>
        <end position="1053"/>
    </location>
</feature>
<name>A0A6A5G1A0_CAERE</name>
<gene>
    <name evidence="3" type="ORF">GCK72_024902</name>
</gene>
<evidence type="ECO:0000256" key="2">
    <source>
        <dbReference type="SAM" id="MobiDB-lite"/>
    </source>
</evidence>
<protein>
    <submittedName>
        <fullName evidence="3">Uncharacterized protein</fullName>
    </submittedName>
</protein>
<evidence type="ECO:0000313" key="3">
    <source>
        <dbReference type="EMBL" id="KAF1748435.1"/>
    </source>
</evidence>
<feature type="compositionally biased region" description="Acidic residues" evidence="2">
    <location>
        <begin position="1007"/>
        <end position="1053"/>
    </location>
</feature>
<organism evidence="3 4">
    <name type="scientific">Caenorhabditis remanei</name>
    <name type="common">Caenorhabditis vulgaris</name>
    <dbReference type="NCBI Taxonomy" id="31234"/>
    <lineage>
        <taxon>Eukaryota</taxon>
        <taxon>Metazoa</taxon>
        <taxon>Ecdysozoa</taxon>
        <taxon>Nematoda</taxon>
        <taxon>Chromadorea</taxon>
        <taxon>Rhabditida</taxon>
        <taxon>Rhabditina</taxon>
        <taxon>Rhabditomorpha</taxon>
        <taxon>Rhabditoidea</taxon>
        <taxon>Rhabditidae</taxon>
        <taxon>Peloderinae</taxon>
        <taxon>Caenorhabditis</taxon>
    </lineage>
</organism>
<evidence type="ECO:0000313" key="4">
    <source>
        <dbReference type="Proteomes" id="UP000483820"/>
    </source>
</evidence>
<feature type="compositionally biased region" description="Acidic residues" evidence="2">
    <location>
        <begin position="938"/>
        <end position="950"/>
    </location>
</feature>
<feature type="compositionally biased region" description="Acidic residues" evidence="2">
    <location>
        <begin position="708"/>
        <end position="743"/>
    </location>
</feature>
<sequence>MLTRQPDLDLMSTYEIRNWRKEEVKRIRLLPPEDNEDKTAEIRVMTAAEVQDYLVTNCKTLVMLQSRLLKMSALQKIETGYVQLLQIHAYVKLNETGKLKPFLKECMNQNGPNFINRLIKYISQVCYDVSDSKQIRKWSNMMANLTMEYDWLRAFNGSVLASPDKEASILGTCILLLPNPSSKHATRVFASMAKEEKLPGCFELLTKRAFKYISSSAFVASDIEIVAAKYLKERYAECWEWKRKNKRKFNSGQAGQQMLIERTFQIAKKAFGIIKSSDTDAAQKLLDNPHVQLERPSDLFIEYFLQYTKLGMFNFENGDKLMAWNYYYDDRWCGYDRSDLFGVKPYITEGFHWFADFKYAGTIKQHPHTTNLYICAKVYEWMTGDEELYERLMNEYVNEDLVQSFAISLSFAGYFKLMIRLYDEFNDRIKSPHGKLCLALCYMYSCAKEAMATEALKTWVTVMEIAVNFEFLHTLEFPTNSFPLPYFVGMKNAGQFACRLLRNCLWTSAMKLGTEGWKKYGLIILHLCDSLETSFLNHNMMRIMFQKIDLKDMHLIVQPALAKCLRQHHNYWDCLQIARSREFEIPESCLKVNLLPERKRKISPKLKEENEEETVGFLVVYNKLRELDEIFYGIVPDVPMNFFRDVQEEKMNAIPDLPAESQEYFKQVVEYNLEEARVLENKKREMEQMESDELKELLEKLAKYYDGGEPDYESSDNESEKDDSEPEPEVDSDVFDEEEEEEYDYARTYSAYKKGSGSESDGETDEDSVSSECSSPDYKREVQYDYNYRIEASNPTDLSDAFGLAEFRKYQPVRFQTVQQLLKVVDKENEEKEETDGQKDEDQKDQKEEKEDQEVEEDHKMEESPEERVGIEQKAAEESFSRKFAQYLARDALPFVILPKSEDDDDDVFDMDDIDEQFAGEREENKRRYKRKRRYVAEEDDDDSDECYDDDDDVAAEVDIVKHEKSFDNKSLASEIFGDNLEDFSGENLEDVSFEEQPSEDIRTEQDQEYSYDQQEDYSEANLEDLSETLEGEDEEQEDEAEAQEEEMETSEN</sequence>
<dbReference type="AlphaFoldDB" id="A0A6A5G1A0"/>
<feature type="compositionally biased region" description="Acidic residues" evidence="2">
    <location>
        <begin position="902"/>
        <end position="918"/>
    </location>
</feature>
<feature type="compositionally biased region" description="Basic and acidic residues" evidence="2">
    <location>
        <begin position="857"/>
        <end position="874"/>
    </location>
</feature>
<feature type="region of interest" description="Disordered" evidence="2">
    <location>
        <begin position="900"/>
        <end position="950"/>
    </location>
</feature>
<evidence type="ECO:0000256" key="1">
    <source>
        <dbReference type="SAM" id="Coils"/>
    </source>
</evidence>
<feature type="compositionally biased region" description="Acidic residues" evidence="2">
    <location>
        <begin position="983"/>
        <end position="999"/>
    </location>
</feature>
<dbReference type="RefSeq" id="XP_003099787.2">
    <property type="nucleotide sequence ID" value="XM_003099739.2"/>
</dbReference>
<dbReference type="Proteomes" id="UP000483820">
    <property type="component" value="Chromosome X"/>
</dbReference>
<dbReference type="KEGG" id="crq:GCK72_024902"/>
<dbReference type="CTD" id="9826117"/>
<feature type="coiled-coil region" evidence="1">
    <location>
        <begin position="672"/>
        <end position="699"/>
    </location>
</feature>